<evidence type="ECO:0000313" key="2">
    <source>
        <dbReference type="EMBL" id="EHI56788.1"/>
    </source>
</evidence>
<dbReference type="OrthoDB" id="9785138at2"/>
<dbReference type="SUPFAM" id="SSF47413">
    <property type="entry name" value="lambda repressor-like DNA-binding domains"/>
    <property type="match status" value="1"/>
</dbReference>
<dbReference type="SMART" id="SM00530">
    <property type="entry name" value="HTH_XRE"/>
    <property type="match status" value="1"/>
</dbReference>
<dbReference type="EMBL" id="ACZL01000002">
    <property type="protein sequence ID" value="EHI56788.1"/>
    <property type="molecule type" value="Genomic_DNA"/>
</dbReference>
<organism evidence="2 3">
    <name type="scientific">Johnsonella ignava ATCC 51276</name>
    <dbReference type="NCBI Taxonomy" id="679200"/>
    <lineage>
        <taxon>Bacteria</taxon>
        <taxon>Bacillati</taxon>
        <taxon>Bacillota</taxon>
        <taxon>Clostridia</taxon>
        <taxon>Lachnospirales</taxon>
        <taxon>Lachnospiraceae</taxon>
        <taxon>Johnsonella</taxon>
    </lineage>
</organism>
<dbReference type="CDD" id="cd00093">
    <property type="entry name" value="HTH_XRE"/>
    <property type="match status" value="1"/>
</dbReference>
<name>G5GEQ0_9FIRM</name>
<dbReference type="PROSITE" id="PS50943">
    <property type="entry name" value="HTH_CROC1"/>
    <property type="match status" value="1"/>
</dbReference>
<reference evidence="2 3" key="1">
    <citation type="submission" date="2011-08" db="EMBL/GenBank/DDBJ databases">
        <title>The Genome Sequence of Johnsonella ignava ATCC 51276.</title>
        <authorList>
            <consortium name="The Broad Institute Genome Sequencing Platform"/>
            <person name="Earl A."/>
            <person name="Ward D."/>
            <person name="Feldgarden M."/>
            <person name="Gevers D."/>
            <person name="Izard J."/>
            <person name="Blanton J.M."/>
            <person name="Baranova O.V."/>
            <person name="Dewhirst F.E."/>
            <person name="Young S.K."/>
            <person name="Zeng Q."/>
            <person name="Gargeya S."/>
            <person name="Fitzgerald M."/>
            <person name="Haas B."/>
            <person name="Abouelleil A."/>
            <person name="Alvarado L."/>
            <person name="Arachchi H.M."/>
            <person name="Berlin A."/>
            <person name="Brown A."/>
            <person name="Chapman S.B."/>
            <person name="Chen Z."/>
            <person name="Dunbar C."/>
            <person name="Freedman E."/>
            <person name="Gearin G."/>
            <person name="Gellesch M."/>
            <person name="Goldberg J."/>
            <person name="Griggs A."/>
            <person name="Gujja S."/>
            <person name="Heiman D."/>
            <person name="Howarth C."/>
            <person name="Larson L."/>
            <person name="Lui A."/>
            <person name="MacDonald P.J.P."/>
            <person name="Montmayeur A."/>
            <person name="Murphy C."/>
            <person name="Neiman D."/>
            <person name="Pearson M."/>
            <person name="Priest M."/>
            <person name="Roberts A."/>
            <person name="Saif S."/>
            <person name="Shea T."/>
            <person name="Shenoy N."/>
            <person name="Sisk P."/>
            <person name="Stolte C."/>
            <person name="Sykes S."/>
            <person name="Wortman J."/>
            <person name="Nusbaum C."/>
            <person name="Birren B."/>
        </authorList>
    </citation>
    <scope>NUCLEOTIDE SEQUENCE [LARGE SCALE GENOMIC DNA]</scope>
    <source>
        <strain evidence="2 3">ATCC 51276</strain>
    </source>
</reference>
<dbReference type="STRING" id="679200.HMPREF9333_00038"/>
<dbReference type="Pfam" id="PF01381">
    <property type="entry name" value="HTH_3"/>
    <property type="match status" value="1"/>
</dbReference>
<evidence type="ECO:0000259" key="1">
    <source>
        <dbReference type="PROSITE" id="PS50943"/>
    </source>
</evidence>
<dbReference type="Gene3D" id="1.10.260.40">
    <property type="entry name" value="lambda repressor-like DNA-binding domains"/>
    <property type="match status" value="1"/>
</dbReference>
<sequence>MTINEKIKCFRTLKNMTQKALGEATGIGEATIRKYELGIRNPKPAQIKKIAQALDVGENIFFDIPLATLDIATAGEAASLLLLLENKLGASYSFSRLKNGDIDTKTLSIHFENETVNKLLARWISDCQISQNGKSFITRHSDNISDSDKTALEIHSQVILEETKQSITSNQTLLSDSIDK</sequence>
<proteinExistence type="predicted"/>
<dbReference type="InterPro" id="IPR001387">
    <property type="entry name" value="Cro/C1-type_HTH"/>
</dbReference>
<feature type="domain" description="HTH cro/C1-type" evidence="1">
    <location>
        <begin position="7"/>
        <end position="61"/>
    </location>
</feature>
<dbReference type="Proteomes" id="UP000003011">
    <property type="component" value="Unassembled WGS sequence"/>
</dbReference>
<evidence type="ECO:0000313" key="3">
    <source>
        <dbReference type="Proteomes" id="UP000003011"/>
    </source>
</evidence>
<dbReference type="eggNOG" id="COG1396">
    <property type="taxonomic scope" value="Bacteria"/>
</dbReference>
<gene>
    <name evidence="2" type="ORF">HMPREF9333_00038</name>
</gene>
<protein>
    <recommendedName>
        <fullName evidence="1">HTH cro/C1-type domain-containing protein</fullName>
    </recommendedName>
</protein>
<dbReference type="RefSeq" id="WP_005538944.1">
    <property type="nucleotide sequence ID" value="NZ_JH378829.1"/>
</dbReference>
<dbReference type="GO" id="GO:0003677">
    <property type="term" value="F:DNA binding"/>
    <property type="evidence" value="ECO:0007669"/>
    <property type="project" value="InterPro"/>
</dbReference>
<dbReference type="HOGENOM" id="CLU_121342_0_0_9"/>
<accession>G5GEQ0</accession>
<keyword evidence="3" id="KW-1185">Reference proteome</keyword>
<dbReference type="AlphaFoldDB" id="G5GEQ0"/>
<comment type="caution">
    <text evidence="2">The sequence shown here is derived from an EMBL/GenBank/DDBJ whole genome shotgun (WGS) entry which is preliminary data.</text>
</comment>
<dbReference type="InterPro" id="IPR010982">
    <property type="entry name" value="Lambda_DNA-bd_dom_sf"/>
</dbReference>